<accession>A0A5C5YQH9</accession>
<sequence length="181" mass="20321">MTNATIDLRPIRDLLSVFLKETCRSFTDAHPDVGVSTVALYVFPYSRIAGLCFDHQFHSDASVSEWQHKGPDWYGEDNAGLFCNSPADFAFPDFAEFELSSFPDLYDCDNRLLVCDLNGDQTAVDRNATGDEGVNKAVFPAFCDLLREFDGWASLRTTAPFRIGVVMHDSTCQTFWQHENG</sequence>
<protein>
    <submittedName>
        <fullName evidence="1">Uncharacterized protein</fullName>
    </submittedName>
</protein>
<dbReference type="Proteomes" id="UP000316213">
    <property type="component" value="Unassembled WGS sequence"/>
</dbReference>
<evidence type="ECO:0000313" key="1">
    <source>
        <dbReference type="EMBL" id="TWT77166.1"/>
    </source>
</evidence>
<reference evidence="1 2" key="1">
    <citation type="submission" date="2019-02" db="EMBL/GenBank/DDBJ databases">
        <title>Deep-cultivation of Planctomycetes and their phenomic and genomic characterization uncovers novel biology.</title>
        <authorList>
            <person name="Wiegand S."/>
            <person name="Jogler M."/>
            <person name="Boedeker C."/>
            <person name="Pinto D."/>
            <person name="Vollmers J."/>
            <person name="Rivas-Marin E."/>
            <person name="Kohn T."/>
            <person name="Peeters S.H."/>
            <person name="Heuer A."/>
            <person name="Rast P."/>
            <person name="Oberbeckmann S."/>
            <person name="Bunk B."/>
            <person name="Jeske O."/>
            <person name="Meyerdierks A."/>
            <person name="Storesund J.E."/>
            <person name="Kallscheuer N."/>
            <person name="Luecker S."/>
            <person name="Lage O.M."/>
            <person name="Pohl T."/>
            <person name="Merkel B.J."/>
            <person name="Hornburger P."/>
            <person name="Mueller R.-W."/>
            <person name="Bruemmer F."/>
            <person name="Labrenz M."/>
            <person name="Spormann A.M."/>
            <person name="Op Den Camp H."/>
            <person name="Overmann J."/>
            <person name="Amann R."/>
            <person name="Jetten M.S.M."/>
            <person name="Mascher T."/>
            <person name="Medema M.H."/>
            <person name="Devos D.P."/>
            <person name="Kaster A.-K."/>
            <person name="Ovreas L."/>
            <person name="Rohde M."/>
            <person name="Galperin M.Y."/>
            <person name="Jogler C."/>
        </authorList>
    </citation>
    <scope>NUCLEOTIDE SEQUENCE [LARGE SCALE GENOMIC DNA]</scope>
    <source>
        <strain evidence="1 2">Pla100</strain>
    </source>
</reference>
<name>A0A5C5YQH9_9BACT</name>
<dbReference type="EMBL" id="SJPM01000066">
    <property type="protein sequence ID" value="TWT77166.1"/>
    <property type="molecule type" value="Genomic_DNA"/>
</dbReference>
<comment type="caution">
    <text evidence="1">The sequence shown here is derived from an EMBL/GenBank/DDBJ whole genome shotgun (WGS) entry which is preliminary data.</text>
</comment>
<dbReference type="RefSeq" id="WP_146583115.1">
    <property type="nucleotide sequence ID" value="NZ_SJPM01000066.1"/>
</dbReference>
<organism evidence="1 2">
    <name type="scientific">Neorhodopirellula pilleata</name>
    <dbReference type="NCBI Taxonomy" id="2714738"/>
    <lineage>
        <taxon>Bacteria</taxon>
        <taxon>Pseudomonadati</taxon>
        <taxon>Planctomycetota</taxon>
        <taxon>Planctomycetia</taxon>
        <taxon>Pirellulales</taxon>
        <taxon>Pirellulaceae</taxon>
        <taxon>Neorhodopirellula</taxon>
    </lineage>
</organism>
<gene>
    <name evidence="1" type="ORF">Pla100_63390</name>
</gene>
<keyword evidence="2" id="KW-1185">Reference proteome</keyword>
<evidence type="ECO:0000313" key="2">
    <source>
        <dbReference type="Proteomes" id="UP000316213"/>
    </source>
</evidence>
<dbReference type="AlphaFoldDB" id="A0A5C5YQH9"/>
<proteinExistence type="predicted"/>